<sequence>MFSRSTGLLACALVATGANGFLIPPNLDAAASESLSDTHGPVAIARAHSIQLPCATCAFAPKKKDSEGVAEADDKLWIQGGANNLLLDFTVSSDGYDLVLNGLPIFPFHTDTHMDRTLHVRQVAASTSRDDTEHDERLNRAVELKVTSHGVSIDKSQRNDDESEMMVALRWRLLEIENQPMEVDEVAIQLLKFQTGEILILSVEPLHEEHPSMPAAMAPRPIPIPPSHDCGSLPAPVCRLVRILQDKADVAKHSRIGQLAGCAGRKGGRPHRLPGHIKGPHFNLDGKPHGPPFRHGPPRGMHPHGPHGHHGHHRGPHHAHHQFLRSFVSGFMAILTPVLTGLAIGLLYCAMFYVASRFSVWFWIRVVHRGKAPTSERTKRVLTALGYNEAKWFPVDEEAHPPVYEAPPVYELSEKNEQEAPLTPDVATPQL</sequence>
<evidence type="ECO:0000256" key="1">
    <source>
        <dbReference type="SAM" id="MobiDB-lite"/>
    </source>
</evidence>
<dbReference type="PANTHER" id="PTHR40622">
    <property type="match status" value="1"/>
</dbReference>
<organism evidence="5 6">
    <name type="scientific">Cryoendolithus antarcticus</name>
    <dbReference type="NCBI Taxonomy" id="1507870"/>
    <lineage>
        <taxon>Eukaryota</taxon>
        <taxon>Fungi</taxon>
        <taxon>Dikarya</taxon>
        <taxon>Ascomycota</taxon>
        <taxon>Pezizomycotina</taxon>
        <taxon>Dothideomycetes</taxon>
        <taxon>Dothideomycetidae</taxon>
        <taxon>Cladosporiales</taxon>
        <taxon>Cladosporiaceae</taxon>
        <taxon>Cryoendolithus</taxon>
    </lineage>
</organism>
<evidence type="ECO:0000256" key="2">
    <source>
        <dbReference type="SAM" id="Phobius"/>
    </source>
</evidence>
<feature type="chain" id="PRO_5013252267" description="DUF7728 domain-containing protein" evidence="3">
    <location>
        <begin position="21"/>
        <end position="431"/>
    </location>
</feature>
<dbReference type="AlphaFoldDB" id="A0A1V8SDC8"/>
<keyword evidence="2" id="KW-0812">Transmembrane</keyword>
<proteinExistence type="predicted"/>
<feature type="domain" description="DUF7728" evidence="4">
    <location>
        <begin position="47"/>
        <end position="204"/>
    </location>
</feature>
<dbReference type="Proteomes" id="UP000192596">
    <property type="component" value="Unassembled WGS sequence"/>
</dbReference>
<protein>
    <recommendedName>
        <fullName evidence="4">DUF7728 domain-containing protein</fullName>
    </recommendedName>
</protein>
<evidence type="ECO:0000313" key="6">
    <source>
        <dbReference type="Proteomes" id="UP000192596"/>
    </source>
</evidence>
<evidence type="ECO:0000259" key="4">
    <source>
        <dbReference type="Pfam" id="PF24854"/>
    </source>
</evidence>
<feature type="compositionally biased region" description="Basic residues" evidence="1">
    <location>
        <begin position="301"/>
        <end position="317"/>
    </location>
</feature>
<dbReference type="Pfam" id="PF24854">
    <property type="entry name" value="DUF7728"/>
    <property type="match status" value="1"/>
</dbReference>
<name>A0A1V8SDC8_9PEZI</name>
<keyword evidence="3" id="KW-0732">Signal</keyword>
<accession>A0A1V8SDC8</accession>
<keyword evidence="2" id="KW-1133">Transmembrane helix</keyword>
<feature type="region of interest" description="Disordered" evidence="1">
    <location>
        <begin position="288"/>
        <end position="317"/>
    </location>
</feature>
<keyword evidence="2" id="KW-0472">Membrane</keyword>
<gene>
    <name evidence="5" type="ORF">B0A48_17265</name>
</gene>
<feature type="signal peptide" evidence="3">
    <location>
        <begin position="1"/>
        <end position="20"/>
    </location>
</feature>
<feature type="transmembrane region" description="Helical" evidence="2">
    <location>
        <begin position="331"/>
        <end position="355"/>
    </location>
</feature>
<feature type="region of interest" description="Disordered" evidence="1">
    <location>
        <begin position="406"/>
        <end position="431"/>
    </location>
</feature>
<evidence type="ECO:0000313" key="5">
    <source>
        <dbReference type="EMBL" id="OQN97168.1"/>
    </source>
</evidence>
<evidence type="ECO:0000256" key="3">
    <source>
        <dbReference type="SAM" id="SignalP"/>
    </source>
</evidence>
<dbReference type="PANTHER" id="PTHR40622:SF1">
    <property type="match status" value="1"/>
</dbReference>
<dbReference type="InParanoid" id="A0A1V8SDC8"/>
<keyword evidence="6" id="KW-1185">Reference proteome</keyword>
<comment type="caution">
    <text evidence="5">The sequence shown here is derived from an EMBL/GenBank/DDBJ whole genome shotgun (WGS) entry which is preliminary data.</text>
</comment>
<reference evidence="6" key="1">
    <citation type="submission" date="2017-03" db="EMBL/GenBank/DDBJ databases">
        <title>Genomes of endolithic fungi from Antarctica.</title>
        <authorList>
            <person name="Coleine C."/>
            <person name="Masonjones S."/>
            <person name="Stajich J.E."/>
        </authorList>
    </citation>
    <scope>NUCLEOTIDE SEQUENCE [LARGE SCALE GENOMIC DNA]</scope>
    <source>
        <strain evidence="6">CCFEE 5527</strain>
    </source>
</reference>
<dbReference type="EMBL" id="NAJO01000057">
    <property type="protein sequence ID" value="OQN97168.1"/>
    <property type="molecule type" value="Genomic_DNA"/>
</dbReference>
<dbReference type="OrthoDB" id="5409353at2759"/>
<dbReference type="InterPro" id="IPR056145">
    <property type="entry name" value="DUF7728"/>
</dbReference>